<dbReference type="RefSeq" id="WP_230780798.1">
    <property type="nucleotide sequence ID" value="NZ_JAJNCT010000034.1"/>
</dbReference>
<evidence type="ECO:0000313" key="2">
    <source>
        <dbReference type="Proteomes" id="UP001199260"/>
    </source>
</evidence>
<organism evidence="1 2">
    <name type="scientific">Comamonas koreensis</name>
    <dbReference type="NCBI Taxonomy" id="160825"/>
    <lineage>
        <taxon>Bacteria</taxon>
        <taxon>Pseudomonadati</taxon>
        <taxon>Pseudomonadota</taxon>
        <taxon>Betaproteobacteria</taxon>
        <taxon>Burkholderiales</taxon>
        <taxon>Comamonadaceae</taxon>
        <taxon>Comamonas</taxon>
    </lineage>
</organism>
<dbReference type="SUPFAM" id="SSF52540">
    <property type="entry name" value="P-loop containing nucleoside triphosphate hydrolases"/>
    <property type="match status" value="1"/>
</dbReference>
<protein>
    <submittedName>
        <fullName evidence="1">ATP-binding protein</fullName>
    </submittedName>
</protein>
<name>A0AAW4Y1R2_9BURK</name>
<keyword evidence="1" id="KW-0067">ATP-binding</keyword>
<evidence type="ECO:0000313" key="1">
    <source>
        <dbReference type="EMBL" id="MCD2167904.1"/>
    </source>
</evidence>
<dbReference type="Proteomes" id="UP001199260">
    <property type="component" value="Unassembled WGS sequence"/>
</dbReference>
<proteinExistence type="predicted"/>
<dbReference type="EMBL" id="JAJNCT010000034">
    <property type="protein sequence ID" value="MCD2167904.1"/>
    <property type="molecule type" value="Genomic_DNA"/>
</dbReference>
<dbReference type="Pfam" id="PF13671">
    <property type="entry name" value="AAA_33"/>
    <property type="match status" value="1"/>
</dbReference>
<dbReference type="Gene3D" id="3.40.50.300">
    <property type="entry name" value="P-loop containing nucleotide triphosphate hydrolases"/>
    <property type="match status" value="1"/>
</dbReference>
<keyword evidence="1" id="KW-0547">Nucleotide-binding</keyword>
<keyword evidence="2" id="KW-1185">Reference proteome</keyword>
<dbReference type="AlphaFoldDB" id="A0AAW4Y1R2"/>
<accession>A0AAW4Y1R2</accession>
<comment type="caution">
    <text evidence="1">The sequence shown here is derived from an EMBL/GenBank/DDBJ whole genome shotgun (WGS) entry which is preliminary data.</text>
</comment>
<dbReference type="InterPro" id="IPR027417">
    <property type="entry name" value="P-loop_NTPase"/>
</dbReference>
<sequence length="174" mass="18966">MNTTQAPDTFADRDPDAGTLHLLCGKIASGKSTLARQLAAQPRTVLVSEDAWLAQLYPDALVSIQDYVLLSARLRGAMQPHIVSLLQAGTSVVLDFPSNTPSTRAWARSMFEAAGAPHALHWLQLPDEECKRRLRARNPSGEHPFETSDAQFDLISQHFVAPSAAEGFQLVLHG</sequence>
<gene>
    <name evidence="1" type="ORF">LPW39_22525</name>
</gene>
<reference evidence="1 2" key="1">
    <citation type="submission" date="2021-11" db="EMBL/GenBank/DDBJ databases">
        <title>Genome sequence.</title>
        <authorList>
            <person name="Sun Q."/>
        </authorList>
    </citation>
    <scope>NUCLEOTIDE SEQUENCE [LARGE SCALE GENOMIC DNA]</scope>
    <source>
        <strain evidence="1 2">KCTC 12005</strain>
    </source>
</reference>
<dbReference type="GO" id="GO:0005524">
    <property type="term" value="F:ATP binding"/>
    <property type="evidence" value="ECO:0007669"/>
    <property type="project" value="UniProtKB-KW"/>
</dbReference>